<comment type="caution">
    <text evidence="3">The sequence shown here is derived from an EMBL/GenBank/DDBJ whole genome shotgun (WGS) entry which is preliminary data.</text>
</comment>
<keyword evidence="2" id="KW-0812">Transmembrane</keyword>
<evidence type="ECO:0000256" key="1">
    <source>
        <dbReference type="ARBA" id="ARBA00023115"/>
    </source>
</evidence>
<feature type="transmembrane region" description="Helical" evidence="2">
    <location>
        <begin position="155"/>
        <end position="174"/>
    </location>
</feature>
<dbReference type="CDD" id="cd02440">
    <property type="entry name" value="AdoMet_MTases"/>
    <property type="match status" value="1"/>
</dbReference>
<feature type="transmembrane region" description="Helical" evidence="2">
    <location>
        <begin position="110"/>
        <end position="135"/>
    </location>
</feature>
<sequence>MSALRQAAYGLTLFLTSAGALVVEIVAGRMLAPYVGMSLYTWTAIIAVVLAGLSAGHWIGGRLAAPEITAATARRGIAVALGLAGLFTAGCAPLLKALAVLLGDTTAPPLLLITLLAGGVFLLPSLFVGVVSPVLTKLAIDDAPQRQGPVLGRMFALGAAGSILGTLTAGYLFISWIGSSGTMLAVAGLYLAFAVAYWLQGRKSFVTAPVLALIVLAGVGLGQLPGYAAPCRVESDYYCIRVVDLTPQSGRPSAAMVLDHLAHSLNDRDDPTLLYSPYLDFVARRTESLLAGRPPRAYFIGGGAFTLPRAWAARFPKADLVVAEIDPAVTRVAAEAMWLDVTAPALHVIHADARATLAHLPRDQRFDLILGDAFHDFSIPPHLVTREFHRLVRDRLAPGGAYAINVIDQSENPRFTFALVKTMQRDFPAVEVWLDDDSRRQGGRVTFVVLGLTVPSASSVLRAAAPFRRTWLRWPPDDLAARIAAADVPVLTDDFAPVDRLMVGFLLRPDESLH</sequence>
<dbReference type="InterPro" id="IPR029063">
    <property type="entry name" value="SAM-dependent_MTases_sf"/>
</dbReference>
<feature type="transmembrane region" description="Helical" evidence="2">
    <location>
        <begin position="180"/>
        <end position="199"/>
    </location>
</feature>
<evidence type="ECO:0000313" key="4">
    <source>
        <dbReference type="Proteomes" id="UP001595711"/>
    </source>
</evidence>
<keyword evidence="4" id="KW-1185">Reference proteome</keyword>
<dbReference type="RefSeq" id="WP_379730123.1">
    <property type="nucleotide sequence ID" value="NZ_JBHRYJ010000009.1"/>
</dbReference>
<dbReference type="PANTHER" id="PTHR43317:SF1">
    <property type="entry name" value="THERMOSPERMINE SYNTHASE ACAULIS5"/>
    <property type="match status" value="1"/>
</dbReference>
<feature type="transmembrane region" description="Helical" evidence="2">
    <location>
        <begin position="77"/>
        <end position="98"/>
    </location>
</feature>
<proteinExistence type="predicted"/>
<reference evidence="4" key="1">
    <citation type="journal article" date="2019" name="Int. J. Syst. Evol. Microbiol.">
        <title>The Global Catalogue of Microorganisms (GCM) 10K type strain sequencing project: providing services to taxonomists for standard genome sequencing and annotation.</title>
        <authorList>
            <consortium name="The Broad Institute Genomics Platform"/>
            <consortium name="The Broad Institute Genome Sequencing Center for Infectious Disease"/>
            <person name="Wu L."/>
            <person name="Ma J."/>
        </authorList>
    </citation>
    <scope>NUCLEOTIDE SEQUENCE [LARGE SCALE GENOMIC DNA]</scope>
    <source>
        <strain evidence="4">KCTC 42182</strain>
    </source>
</reference>
<feature type="transmembrane region" description="Helical" evidence="2">
    <location>
        <begin position="39"/>
        <end position="65"/>
    </location>
</feature>
<dbReference type="Proteomes" id="UP001595711">
    <property type="component" value="Unassembled WGS sequence"/>
</dbReference>
<dbReference type="Gene3D" id="3.40.50.150">
    <property type="entry name" value="Vaccinia Virus protein VP39"/>
    <property type="match status" value="1"/>
</dbReference>
<dbReference type="PANTHER" id="PTHR43317">
    <property type="entry name" value="THERMOSPERMINE SYNTHASE ACAULIS5"/>
    <property type="match status" value="1"/>
</dbReference>
<name>A0ABV7VLV6_9PROT</name>
<dbReference type="SUPFAM" id="SSF53335">
    <property type="entry name" value="S-adenosyl-L-methionine-dependent methyltransferases"/>
    <property type="match status" value="1"/>
</dbReference>
<keyword evidence="2" id="KW-1133">Transmembrane helix</keyword>
<keyword evidence="1" id="KW-0620">Polyamine biosynthesis</keyword>
<evidence type="ECO:0000313" key="3">
    <source>
        <dbReference type="EMBL" id="MFC3678483.1"/>
    </source>
</evidence>
<organism evidence="3 4">
    <name type="scientific">Ferrovibrio xuzhouensis</name>
    <dbReference type="NCBI Taxonomy" id="1576914"/>
    <lineage>
        <taxon>Bacteria</taxon>
        <taxon>Pseudomonadati</taxon>
        <taxon>Pseudomonadota</taxon>
        <taxon>Alphaproteobacteria</taxon>
        <taxon>Rhodospirillales</taxon>
        <taxon>Rhodospirillaceae</taxon>
        <taxon>Ferrovibrio</taxon>
    </lineage>
</organism>
<protein>
    <submittedName>
        <fullName evidence="3">Fused MFS/spermidine synthase</fullName>
    </submittedName>
</protein>
<evidence type="ECO:0000256" key="2">
    <source>
        <dbReference type="SAM" id="Phobius"/>
    </source>
</evidence>
<feature type="transmembrane region" description="Helical" evidence="2">
    <location>
        <begin position="206"/>
        <end position="228"/>
    </location>
</feature>
<feature type="transmembrane region" description="Helical" evidence="2">
    <location>
        <begin position="7"/>
        <end position="27"/>
    </location>
</feature>
<gene>
    <name evidence="3" type="ORF">ACFOOQ_23255</name>
</gene>
<dbReference type="NCBIfam" id="NF037959">
    <property type="entry name" value="MFS_SpdSyn"/>
    <property type="match status" value="1"/>
</dbReference>
<accession>A0ABV7VLV6</accession>
<dbReference type="EMBL" id="JBHRYJ010000009">
    <property type="protein sequence ID" value="MFC3678483.1"/>
    <property type="molecule type" value="Genomic_DNA"/>
</dbReference>
<keyword evidence="2" id="KW-0472">Membrane</keyword>